<proteinExistence type="predicted"/>
<reference evidence="1 2" key="1">
    <citation type="submission" date="2015-09" db="EMBL/GenBank/DDBJ databases">
        <title>Trachymyrmex cornetzi WGS genome.</title>
        <authorList>
            <person name="Nygaard S."/>
            <person name="Hu H."/>
            <person name="Boomsma J."/>
            <person name="Zhang G."/>
        </authorList>
    </citation>
    <scope>NUCLEOTIDE SEQUENCE [LARGE SCALE GENOMIC DNA]</scope>
    <source>
        <strain evidence="1">Tcor2-1</strain>
        <tissue evidence="1">Whole body</tissue>
    </source>
</reference>
<dbReference type="Proteomes" id="UP000078492">
    <property type="component" value="Unassembled WGS sequence"/>
</dbReference>
<dbReference type="AlphaFoldDB" id="A0A151JQU0"/>
<name>A0A151JQU0_9HYME</name>
<evidence type="ECO:0000313" key="2">
    <source>
        <dbReference type="Proteomes" id="UP000078492"/>
    </source>
</evidence>
<evidence type="ECO:0000313" key="1">
    <source>
        <dbReference type="EMBL" id="KYN29759.1"/>
    </source>
</evidence>
<protein>
    <submittedName>
        <fullName evidence="1">Uncharacterized protein</fullName>
    </submittedName>
</protein>
<organism evidence="1 2">
    <name type="scientific">Trachymyrmex cornetzi</name>
    <dbReference type="NCBI Taxonomy" id="471704"/>
    <lineage>
        <taxon>Eukaryota</taxon>
        <taxon>Metazoa</taxon>
        <taxon>Ecdysozoa</taxon>
        <taxon>Arthropoda</taxon>
        <taxon>Hexapoda</taxon>
        <taxon>Insecta</taxon>
        <taxon>Pterygota</taxon>
        <taxon>Neoptera</taxon>
        <taxon>Endopterygota</taxon>
        <taxon>Hymenoptera</taxon>
        <taxon>Apocrita</taxon>
        <taxon>Aculeata</taxon>
        <taxon>Formicoidea</taxon>
        <taxon>Formicidae</taxon>
        <taxon>Myrmicinae</taxon>
        <taxon>Trachymyrmex</taxon>
    </lineage>
</organism>
<keyword evidence="2" id="KW-1185">Reference proteome</keyword>
<dbReference type="EMBL" id="KQ978619">
    <property type="protein sequence ID" value="KYN29759.1"/>
    <property type="molecule type" value="Genomic_DNA"/>
</dbReference>
<sequence length="235" mass="26973">MRARGLSPPSVSNPSARRRSLALRLFIHGSGESRPFRLFPEPSPLARADFASSPPRRTPASRAFHGRRGSLVVVYSRLSSLPRRHSADSTVRWNGDEGRKDREIRATKRVLKFRRLHLVHSSAVAAQQTVAVTALILEFSLSLPRLAFTLSDSRTLLLFLFSFFYYLSSLSASQRIYYEKSLPVAILDSYAKYVPILYTRITKYFITKYFCTQNSARFLYIRYMIRLSSEERVIP</sequence>
<gene>
    <name evidence="1" type="ORF">ALC57_00764</name>
</gene>
<accession>A0A151JQU0</accession>